<organism evidence="2 3">
    <name type="scientific">Frankia canadensis</name>
    <dbReference type="NCBI Taxonomy" id="1836972"/>
    <lineage>
        <taxon>Bacteria</taxon>
        <taxon>Bacillati</taxon>
        <taxon>Actinomycetota</taxon>
        <taxon>Actinomycetes</taxon>
        <taxon>Frankiales</taxon>
        <taxon>Frankiaceae</taxon>
        <taxon>Frankia</taxon>
    </lineage>
</organism>
<feature type="compositionally biased region" description="Polar residues" evidence="1">
    <location>
        <begin position="50"/>
        <end position="62"/>
    </location>
</feature>
<evidence type="ECO:0000256" key="1">
    <source>
        <dbReference type="SAM" id="MobiDB-lite"/>
    </source>
</evidence>
<protein>
    <submittedName>
        <fullName evidence="2">Uncharacterized protein</fullName>
    </submittedName>
</protein>
<gene>
    <name evidence="2" type="ORF">FRACA_150019</name>
</gene>
<accession>A0A2I2KLV5</accession>
<evidence type="ECO:0000313" key="2">
    <source>
        <dbReference type="EMBL" id="SNQ46647.1"/>
    </source>
</evidence>
<feature type="region of interest" description="Disordered" evidence="1">
    <location>
        <begin position="50"/>
        <end position="89"/>
    </location>
</feature>
<evidence type="ECO:0000313" key="3">
    <source>
        <dbReference type="Proteomes" id="UP000234331"/>
    </source>
</evidence>
<dbReference type="AlphaFoldDB" id="A0A2I2KLV5"/>
<proteinExistence type="predicted"/>
<name>A0A2I2KLV5_9ACTN</name>
<sequence>MCPLAIARLRAERAVQSNDPERGLELTLYRGFCRSVNKYVQVLEVGTPIQGENASGFDSTGGVSCDDRGTDSGAGSGPHEARQAGRLGA</sequence>
<dbReference type="EMBL" id="FZMO01000057">
    <property type="protein sequence ID" value="SNQ46647.1"/>
    <property type="molecule type" value="Genomic_DNA"/>
</dbReference>
<reference evidence="2 3" key="1">
    <citation type="submission" date="2017-06" db="EMBL/GenBank/DDBJ databases">
        <authorList>
            <person name="Kim H.J."/>
            <person name="Triplett B.A."/>
        </authorList>
    </citation>
    <scope>NUCLEOTIDE SEQUENCE [LARGE SCALE GENOMIC DNA]</scope>
    <source>
        <strain evidence="2">FRACA_ARgP5</strain>
    </source>
</reference>
<dbReference type="Proteomes" id="UP000234331">
    <property type="component" value="Unassembled WGS sequence"/>
</dbReference>
<keyword evidence="3" id="KW-1185">Reference proteome</keyword>